<dbReference type="RefSeq" id="WP_095509595.1">
    <property type="nucleotide sequence ID" value="NZ_MQWD01000001.1"/>
</dbReference>
<dbReference type="PANTHER" id="PTHR34136:SF1">
    <property type="entry name" value="UDP-N-ACETYL-D-MANNOSAMINURONIC ACID TRANSFERASE"/>
    <property type="match status" value="1"/>
</dbReference>
<evidence type="ECO:0000256" key="2">
    <source>
        <dbReference type="ARBA" id="ARBA00022679"/>
    </source>
</evidence>
<keyword evidence="1" id="KW-0328">Glycosyltransferase</keyword>
<protein>
    <submittedName>
        <fullName evidence="4">Glycosyltransferase</fullName>
    </submittedName>
</protein>
<dbReference type="PANTHER" id="PTHR34136">
    <property type="match status" value="1"/>
</dbReference>
<accession>A0A271IXM5</accession>
<name>A0A271IXM5_9BACT</name>
<dbReference type="Proteomes" id="UP000216339">
    <property type="component" value="Unassembled WGS sequence"/>
</dbReference>
<reference evidence="4 5" key="1">
    <citation type="submission" date="2016-11" db="EMBL/GenBank/DDBJ databases">
        <title>Study of marine rhodopsin-containing bacteria.</title>
        <authorList>
            <person name="Yoshizawa S."/>
            <person name="Kumagai Y."/>
            <person name="Kogure K."/>
        </authorList>
    </citation>
    <scope>NUCLEOTIDE SEQUENCE [LARGE SCALE GENOMIC DNA]</scope>
    <source>
        <strain evidence="4 5">SAORIC-28</strain>
    </source>
</reference>
<dbReference type="InterPro" id="IPR004629">
    <property type="entry name" value="WecG_TagA_CpsF"/>
</dbReference>
<evidence type="ECO:0000256" key="3">
    <source>
        <dbReference type="SAM" id="MobiDB-lite"/>
    </source>
</evidence>
<gene>
    <name evidence="4" type="ORF">BSZ37_05610</name>
</gene>
<sequence length="268" mass="29230">MDLALSPSAPPPVSVPAPPSRRVLGARVDATSYDGATQLVMQWARERRSAYVCATSVHGVIEGSEDLSFRDVLNEADLNTPDGMPLVWALRRLGIPEASRVYGPILTLRLCAAAETAGTPIGLYGGTPESLEAFQAFLTRTFPRLRVAVAISPPFRPPTPEEDEADTAAIVASGARIVFVGIGCPKQERWCAAHRGRIPAVMVAVGAAFDFHAGRVRQAPPALQRAGLEWAFRLAVEPRRLWRRYARIVPRFVVRFGHQLARHQLRAA</sequence>
<feature type="region of interest" description="Disordered" evidence="3">
    <location>
        <begin position="1"/>
        <end position="20"/>
    </location>
</feature>
<dbReference type="GO" id="GO:0016758">
    <property type="term" value="F:hexosyltransferase activity"/>
    <property type="evidence" value="ECO:0007669"/>
    <property type="project" value="TreeGrafter"/>
</dbReference>
<evidence type="ECO:0000313" key="4">
    <source>
        <dbReference type="EMBL" id="PAP75952.1"/>
    </source>
</evidence>
<comment type="caution">
    <text evidence="4">The sequence shown here is derived from an EMBL/GenBank/DDBJ whole genome shotgun (WGS) entry which is preliminary data.</text>
</comment>
<proteinExistence type="predicted"/>
<dbReference type="CDD" id="cd06533">
    <property type="entry name" value="Glyco_transf_WecG_TagA"/>
    <property type="match status" value="1"/>
</dbReference>
<keyword evidence="5" id="KW-1185">Reference proteome</keyword>
<dbReference type="SUPFAM" id="SSF51412">
    <property type="entry name" value="Inosine monophosphate dehydrogenase (IMPDH)"/>
    <property type="match status" value="1"/>
</dbReference>
<evidence type="ECO:0000313" key="5">
    <source>
        <dbReference type="Proteomes" id="UP000216339"/>
    </source>
</evidence>
<dbReference type="NCBIfam" id="TIGR00696">
    <property type="entry name" value="wecG_tagA_cpsF"/>
    <property type="match status" value="1"/>
</dbReference>
<keyword evidence="2 4" id="KW-0808">Transferase</keyword>
<dbReference type="EMBL" id="MQWD01000001">
    <property type="protein sequence ID" value="PAP75952.1"/>
    <property type="molecule type" value="Genomic_DNA"/>
</dbReference>
<dbReference type="AlphaFoldDB" id="A0A271IXM5"/>
<feature type="compositionally biased region" description="Pro residues" evidence="3">
    <location>
        <begin position="8"/>
        <end position="19"/>
    </location>
</feature>
<dbReference type="OrthoDB" id="9771846at2"/>
<evidence type="ECO:0000256" key="1">
    <source>
        <dbReference type="ARBA" id="ARBA00022676"/>
    </source>
</evidence>
<organism evidence="4 5">
    <name type="scientific">Rubrivirga marina</name>
    <dbReference type="NCBI Taxonomy" id="1196024"/>
    <lineage>
        <taxon>Bacteria</taxon>
        <taxon>Pseudomonadati</taxon>
        <taxon>Rhodothermota</taxon>
        <taxon>Rhodothermia</taxon>
        <taxon>Rhodothermales</taxon>
        <taxon>Rubricoccaceae</taxon>
        <taxon>Rubrivirga</taxon>
    </lineage>
</organism>
<dbReference type="Pfam" id="PF03808">
    <property type="entry name" value="Glyco_tran_WecG"/>
    <property type="match status" value="1"/>
</dbReference>